<dbReference type="AlphaFoldDB" id="A0AAW4MSH5"/>
<evidence type="ECO:0000313" key="8">
    <source>
        <dbReference type="EMBL" id="MBV3381809.1"/>
    </source>
</evidence>
<dbReference type="Pfam" id="PF02367">
    <property type="entry name" value="TsaE"/>
    <property type="match status" value="1"/>
</dbReference>
<evidence type="ECO:0000256" key="4">
    <source>
        <dbReference type="ARBA" id="ARBA00022723"/>
    </source>
</evidence>
<name>A0AAW4MSH5_9FIRM</name>
<keyword evidence="6" id="KW-0067">ATP-binding</keyword>
<evidence type="ECO:0000313" key="10">
    <source>
        <dbReference type="Proteomes" id="UP001196408"/>
    </source>
</evidence>
<keyword evidence="11" id="KW-1185">Reference proteome</keyword>
<dbReference type="PANTHER" id="PTHR33540">
    <property type="entry name" value="TRNA THREONYLCARBAMOYLADENOSINE BIOSYNTHESIS PROTEIN TSAE"/>
    <property type="match status" value="1"/>
</dbReference>
<evidence type="ECO:0000256" key="3">
    <source>
        <dbReference type="ARBA" id="ARBA00022694"/>
    </source>
</evidence>
<keyword evidence="7" id="KW-0460">Magnesium</keyword>
<keyword evidence="2" id="KW-0963">Cytoplasm</keyword>
<keyword evidence="3" id="KW-0819">tRNA processing</keyword>
<protein>
    <submittedName>
        <fullName evidence="8">tRNA (Adenosine(37)-N6)-threonylcarbamoyltransferase complex ATPase subunit type 1 TsaE</fullName>
    </submittedName>
</protein>
<dbReference type="GO" id="GO:0046872">
    <property type="term" value="F:metal ion binding"/>
    <property type="evidence" value="ECO:0007669"/>
    <property type="project" value="UniProtKB-KW"/>
</dbReference>
<evidence type="ECO:0000256" key="2">
    <source>
        <dbReference type="ARBA" id="ARBA00022490"/>
    </source>
</evidence>
<evidence type="ECO:0000256" key="7">
    <source>
        <dbReference type="ARBA" id="ARBA00022842"/>
    </source>
</evidence>
<dbReference type="GO" id="GO:0002949">
    <property type="term" value="P:tRNA threonylcarbamoyladenosine modification"/>
    <property type="evidence" value="ECO:0007669"/>
    <property type="project" value="InterPro"/>
</dbReference>
<evidence type="ECO:0000256" key="6">
    <source>
        <dbReference type="ARBA" id="ARBA00022840"/>
    </source>
</evidence>
<dbReference type="InterPro" id="IPR003442">
    <property type="entry name" value="T6A_TsaE"/>
</dbReference>
<dbReference type="EMBL" id="JAHOEF010000003">
    <property type="protein sequence ID" value="MBV3381809.1"/>
    <property type="molecule type" value="Genomic_DNA"/>
</dbReference>
<keyword evidence="4" id="KW-0479">Metal-binding</keyword>
<dbReference type="GO" id="GO:0005737">
    <property type="term" value="C:cytoplasm"/>
    <property type="evidence" value="ECO:0007669"/>
    <property type="project" value="UniProtKB-SubCell"/>
</dbReference>
<sequence>MINLKNEAEMIAFGKRIGETIFPHSIITLTGDLGAGKTTFTKGIGQGLEIKKIINSPTFTIVKVYSGRMTLYHFDAYRLEGADDDLGFEEMFEDDGLCAIEWPQFIEDIIPEERLEIEIIKNEDETRSLKLHPIGEKYENYVREVTHD</sequence>
<dbReference type="NCBIfam" id="TIGR00150">
    <property type="entry name" value="T6A_YjeE"/>
    <property type="match status" value="1"/>
</dbReference>
<comment type="caution">
    <text evidence="8">The sequence shown here is derived from an EMBL/GenBank/DDBJ whole genome shotgun (WGS) entry which is preliminary data.</text>
</comment>
<proteinExistence type="predicted"/>
<accession>A0AAW4MSH5</accession>
<keyword evidence="5" id="KW-0547">Nucleotide-binding</keyword>
<dbReference type="GO" id="GO:0005524">
    <property type="term" value="F:ATP binding"/>
    <property type="evidence" value="ECO:0007669"/>
    <property type="project" value="UniProtKB-KW"/>
</dbReference>
<evidence type="ECO:0000256" key="5">
    <source>
        <dbReference type="ARBA" id="ARBA00022741"/>
    </source>
</evidence>
<dbReference type="PANTHER" id="PTHR33540:SF2">
    <property type="entry name" value="TRNA THREONYLCARBAMOYLADENOSINE BIOSYNTHESIS PROTEIN TSAE"/>
    <property type="match status" value="1"/>
</dbReference>
<gene>
    <name evidence="8" type="primary">tsaE</name>
    <name evidence="8" type="ORF">KSV97_00910</name>
    <name evidence="9" type="ORF">KSW06_00920</name>
</gene>
<evidence type="ECO:0000313" key="9">
    <source>
        <dbReference type="EMBL" id="MBV3391833.1"/>
    </source>
</evidence>
<comment type="subcellular location">
    <subcellularLocation>
        <location evidence="1">Cytoplasm</location>
    </subcellularLocation>
</comment>
<reference evidence="8 11" key="1">
    <citation type="submission" date="2021-06" db="EMBL/GenBank/DDBJ databases">
        <title>Collection of gut derived symbiotic bacterial strains cultured from healthy donors.</title>
        <authorList>
            <person name="Lin H."/>
            <person name="Littmann E."/>
            <person name="Pamer E.G."/>
        </authorList>
    </citation>
    <scope>NUCLEOTIDE SEQUENCE</scope>
    <source>
        <strain evidence="9 11">MSK.21.70</strain>
        <strain evidence="8">MSK.21.82</strain>
    </source>
</reference>
<organism evidence="8 10">
    <name type="scientific">Catenibacterium mitsuokai</name>
    <dbReference type="NCBI Taxonomy" id="100886"/>
    <lineage>
        <taxon>Bacteria</taxon>
        <taxon>Bacillati</taxon>
        <taxon>Bacillota</taxon>
        <taxon>Erysipelotrichia</taxon>
        <taxon>Erysipelotrichales</taxon>
        <taxon>Coprobacillaceae</taxon>
        <taxon>Catenibacterium</taxon>
    </lineage>
</organism>
<dbReference type="Proteomes" id="UP001197492">
    <property type="component" value="Unassembled WGS sequence"/>
</dbReference>
<dbReference type="RefSeq" id="WP_217746918.1">
    <property type="nucleotide sequence ID" value="NZ_JAHOEB010000003.1"/>
</dbReference>
<dbReference type="Proteomes" id="UP001196408">
    <property type="component" value="Unassembled WGS sequence"/>
</dbReference>
<dbReference type="EMBL" id="JAHOEL010000003">
    <property type="protein sequence ID" value="MBV3391833.1"/>
    <property type="molecule type" value="Genomic_DNA"/>
</dbReference>
<evidence type="ECO:0000313" key="11">
    <source>
        <dbReference type="Proteomes" id="UP001197492"/>
    </source>
</evidence>
<evidence type="ECO:0000256" key="1">
    <source>
        <dbReference type="ARBA" id="ARBA00004496"/>
    </source>
</evidence>